<reference evidence="1" key="1">
    <citation type="submission" date="2020-12" db="EMBL/GenBank/DDBJ databases">
        <title>Geomonas sp. Red875, isolated from river sediment.</title>
        <authorList>
            <person name="Xu Z."/>
            <person name="Zhang Z."/>
            <person name="Masuda Y."/>
            <person name="Itoh H."/>
            <person name="Senoo K."/>
        </authorList>
    </citation>
    <scope>NUCLEOTIDE SEQUENCE</scope>
    <source>
        <strain evidence="1">Red875</strain>
    </source>
</reference>
<accession>A0A8J7M297</accession>
<proteinExistence type="predicted"/>
<protein>
    <submittedName>
        <fullName evidence="1">Uncharacterized protein</fullName>
    </submittedName>
</protein>
<evidence type="ECO:0000313" key="1">
    <source>
        <dbReference type="EMBL" id="MBJ6727400.1"/>
    </source>
</evidence>
<gene>
    <name evidence="1" type="ORF">JFN93_22025</name>
</gene>
<sequence length="77" mass="8582">MATVNFSVPDEIKELFNAAFAGKNRSAVIAGLMREAAERELALRRRREAVAAILKERADTPVVSTEEVLEAVQEIRR</sequence>
<dbReference type="AlphaFoldDB" id="A0A8J7M297"/>
<organism evidence="1 2">
    <name type="scientific">Geomesophilobacter sediminis</name>
    <dbReference type="NCBI Taxonomy" id="2798584"/>
    <lineage>
        <taxon>Bacteria</taxon>
        <taxon>Pseudomonadati</taxon>
        <taxon>Thermodesulfobacteriota</taxon>
        <taxon>Desulfuromonadia</taxon>
        <taxon>Geobacterales</taxon>
        <taxon>Geobacteraceae</taxon>
        <taxon>Geomesophilobacter</taxon>
    </lineage>
</organism>
<name>A0A8J7M297_9BACT</name>
<dbReference type="Proteomes" id="UP000636888">
    <property type="component" value="Unassembled WGS sequence"/>
</dbReference>
<keyword evidence="2" id="KW-1185">Reference proteome</keyword>
<dbReference type="RefSeq" id="WP_199386462.1">
    <property type="nucleotide sequence ID" value="NZ_JAEMHM010000023.1"/>
</dbReference>
<evidence type="ECO:0000313" key="2">
    <source>
        <dbReference type="Proteomes" id="UP000636888"/>
    </source>
</evidence>
<comment type="caution">
    <text evidence="1">The sequence shown here is derived from an EMBL/GenBank/DDBJ whole genome shotgun (WGS) entry which is preliminary data.</text>
</comment>
<dbReference type="EMBL" id="JAEMHM010000023">
    <property type="protein sequence ID" value="MBJ6727400.1"/>
    <property type="molecule type" value="Genomic_DNA"/>
</dbReference>